<protein>
    <submittedName>
        <fullName evidence="2">Uncharacterized protein</fullName>
    </submittedName>
</protein>
<organism evidence="2">
    <name type="scientific">Brassica cretica</name>
    <name type="common">Mustard</name>
    <dbReference type="NCBI Taxonomy" id="69181"/>
    <lineage>
        <taxon>Eukaryota</taxon>
        <taxon>Viridiplantae</taxon>
        <taxon>Streptophyta</taxon>
        <taxon>Embryophyta</taxon>
        <taxon>Tracheophyta</taxon>
        <taxon>Spermatophyta</taxon>
        <taxon>Magnoliopsida</taxon>
        <taxon>eudicotyledons</taxon>
        <taxon>Gunneridae</taxon>
        <taxon>Pentapetalae</taxon>
        <taxon>rosids</taxon>
        <taxon>malvids</taxon>
        <taxon>Brassicales</taxon>
        <taxon>Brassicaceae</taxon>
        <taxon>Brassiceae</taxon>
        <taxon>Brassica</taxon>
    </lineage>
</organism>
<dbReference type="AlphaFoldDB" id="A0A8S9K9M4"/>
<gene>
    <name evidence="2" type="ORF">F2Q70_00042186</name>
</gene>
<feature type="region of interest" description="Disordered" evidence="1">
    <location>
        <begin position="1"/>
        <end position="39"/>
    </location>
</feature>
<accession>A0A8S9K9M4</accession>
<evidence type="ECO:0000313" key="2">
    <source>
        <dbReference type="EMBL" id="KAF2590086.1"/>
    </source>
</evidence>
<dbReference type="EMBL" id="QGKY02000190">
    <property type="protein sequence ID" value="KAF2590086.1"/>
    <property type="molecule type" value="Genomic_DNA"/>
</dbReference>
<evidence type="ECO:0000256" key="1">
    <source>
        <dbReference type="SAM" id="MobiDB-lite"/>
    </source>
</evidence>
<comment type="caution">
    <text evidence="2">The sequence shown here is derived from an EMBL/GenBank/DDBJ whole genome shotgun (WGS) entry which is preliminary data.</text>
</comment>
<sequence>MDDSSGHRRSSSSSHGAYEFPRDDSQHFPHPMRSSPSSCSSHSWRVHMCDSYVVCMLVWLGVQ</sequence>
<reference evidence="2" key="1">
    <citation type="submission" date="2019-12" db="EMBL/GenBank/DDBJ databases">
        <title>Genome sequencing and annotation of Brassica cretica.</title>
        <authorList>
            <person name="Studholme D.J."/>
            <person name="Sarris P.F."/>
        </authorList>
    </citation>
    <scope>NUCLEOTIDE SEQUENCE</scope>
    <source>
        <strain evidence="2">PFS-102/07</strain>
        <tissue evidence="2">Leaf</tissue>
    </source>
</reference>
<name>A0A8S9K9M4_BRACR</name>
<proteinExistence type="predicted"/>